<reference evidence="3 4" key="1">
    <citation type="submission" date="2014-07" db="EMBL/GenBank/DDBJ databases">
        <title>Complete genome sequence of Corynebacterium atypicum DSM 44849: identifiction of the mycolic acid biosynthesis genes.</title>
        <authorList>
            <person name="Tippelt A."/>
            <person name="Mollmann S."/>
            <person name="Albersmeier A."/>
            <person name="Jaenicke S."/>
            <person name="Ruckert C."/>
            <person name="Tauch A."/>
        </authorList>
    </citation>
    <scope>NUCLEOTIDE SEQUENCE [LARGE SCALE GENOMIC DNA]</scope>
    <source>
        <strain evidence="3 4">R2070</strain>
    </source>
</reference>
<sequence>MDKRDLERVRADDELVDWLAAGHGSPEATDDEVAGLLAQLRDEARADMPPAPEYLAGPPEPRRGWVAGLIGAAAATLIIAVSGVVLQTTGLIGGQRDQATIVAPASTLGQLQDASANGDKDAAQRLLDEAQKLVDGIKDKNSAQAANGRLQRSIPTTVTVTQTPEPGDGTDDAPAPVPPEPSPETLTVTQIMVVTTTVAPPAATVEPQLTSSPDAAPATPSGSRAAEPAAG</sequence>
<evidence type="ECO:0000256" key="1">
    <source>
        <dbReference type="SAM" id="MobiDB-lite"/>
    </source>
</evidence>
<evidence type="ECO:0000313" key="3">
    <source>
        <dbReference type="EMBL" id="AIG63720.1"/>
    </source>
</evidence>
<evidence type="ECO:0000256" key="2">
    <source>
        <dbReference type="SAM" id="Phobius"/>
    </source>
</evidence>
<keyword evidence="2" id="KW-1133">Transmembrane helix</keyword>
<gene>
    <name evidence="3" type="ORF">CATYP_02385</name>
</gene>
<organism evidence="3 4">
    <name type="scientific">Corynebacterium atypicum</name>
    <dbReference type="NCBI Taxonomy" id="191610"/>
    <lineage>
        <taxon>Bacteria</taxon>
        <taxon>Bacillati</taxon>
        <taxon>Actinomycetota</taxon>
        <taxon>Actinomycetes</taxon>
        <taxon>Mycobacteriales</taxon>
        <taxon>Corynebacteriaceae</taxon>
        <taxon>Corynebacterium</taxon>
    </lineage>
</organism>
<keyword evidence="2" id="KW-0812">Transmembrane</keyword>
<evidence type="ECO:0008006" key="5">
    <source>
        <dbReference type="Google" id="ProtNLM"/>
    </source>
</evidence>
<dbReference type="EMBL" id="CP008944">
    <property type="protein sequence ID" value="AIG63720.1"/>
    <property type="molecule type" value="Genomic_DNA"/>
</dbReference>
<feature type="region of interest" description="Disordered" evidence="1">
    <location>
        <begin position="202"/>
        <end position="231"/>
    </location>
</feature>
<protein>
    <recommendedName>
        <fullName evidence="5">Anti-sigma-D factor RsdA sigma factor binding region domain-containing protein</fullName>
    </recommendedName>
</protein>
<feature type="transmembrane region" description="Helical" evidence="2">
    <location>
        <begin position="65"/>
        <end position="86"/>
    </location>
</feature>
<dbReference type="RefSeq" id="WP_038604542.1">
    <property type="nucleotide sequence ID" value="NZ_CP008944.1"/>
</dbReference>
<keyword evidence="4" id="KW-1185">Reference proteome</keyword>
<name>A0ABN4DBH2_9CORY</name>
<keyword evidence="2" id="KW-0472">Membrane</keyword>
<dbReference type="Proteomes" id="UP000028504">
    <property type="component" value="Chromosome"/>
</dbReference>
<proteinExistence type="predicted"/>
<feature type="compositionally biased region" description="Low complexity" evidence="1">
    <location>
        <begin position="155"/>
        <end position="164"/>
    </location>
</feature>
<accession>A0ABN4DBH2</accession>
<feature type="region of interest" description="Disordered" evidence="1">
    <location>
        <begin position="138"/>
        <end position="186"/>
    </location>
</feature>
<evidence type="ECO:0000313" key="4">
    <source>
        <dbReference type="Proteomes" id="UP000028504"/>
    </source>
</evidence>